<dbReference type="InterPro" id="IPR011032">
    <property type="entry name" value="GroES-like_sf"/>
</dbReference>
<keyword evidence="3" id="KW-0479">Metal-binding</keyword>
<accession>A0A9D2IW24</accession>
<evidence type="ECO:0000313" key="9">
    <source>
        <dbReference type="Proteomes" id="UP000824044"/>
    </source>
</evidence>
<keyword evidence="4" id="KW-0862">Zinc</keyword>
<gene>
    <name evidence="8" type="ORF">H9812_07265</name>
</gene>
<dbReference type="PANTHER" id="PTHR43350">
    <property type="entry name" value="NAD-DEPENDENT ALCOHOL DEHYDROGENASE"/>
    <property type="match status" value="1"/>
</dbReference>
<feature type="domain" description="Alcohol dehydrogenase-like N-terminal" evidence="7">
    <location>
        <begin position="24"/>
        <end position="127"/>
    </location>
</feature>
<dbReference type="Pfam" id="PF08240">
    <property type="entry name" value="ADH_N"/>
    <property type="match status" value="1"/>
</dbReference>
<sequence>MNVWKLVSAGVLEHMETENPAREEGKVRVRVTKVLVNGTDNAIFNGDLKVKYPLIPGRFAVGMVAEDGVPRLPKGTRLLLHSVIDAPDTGTTPKDFTEDEFLLCGRTTDGYMRDLISIPPEQFTVLPDSLHDENALLMHHVALAKAAADKLGVVKGQHVAVIGANLLGILLCQLLIYQQAAPILIDAEPERLEFARSCGVYYTIAANDAELLQKVASITGGRLVSGAVYMTAALRNDVNAAFSLCAQHANVVLCGFGDGIRLSAAVPFRKQLAVYCVSHRSDNLESAINLAVRGAVDVSAFRFRTVKAEDSAGLLELYRAEPERKLGEINLVSLY</sequence>
<dbReference type="InterPro" id="IPR013154">
    <property type="entry name" value="ADH-like_N"/>
</dbReference>
<evidence type="ECO:0000259" key="7">
    <source>
        <dbReference type="Pfam" id="PF08240"/>
    </source>
</evidence>
<dbReference type="InterPro" id="IPR036291">
    <property type="entry name" value="NAD(P)-bd_dom_sf"/>
</dbReference>
<dbReference type="InterPro" id="IPR013149">
    <property type="entry name" value="ADH-like_C"/>
</dbReference>
<organism evidence="8 9">
    <name type="scientific">Candidatus Gallimonas intestinigallinarum</name>
    <dbReference type="NCBI Taxonomy" id="2838604"/>
    <lineage>
        <taxon>Bacteria</taxon>
        <taxon>Bacillati</taxon>
        <taxon>Bacillota</taxon>
        <taxon>Clostridia</taxon>
        <taxon>Candidatus Gallimonas</taxon>
    </lineage>
</organism>
<comment type="cofactor">
    <cofactor evidence="1">
        <name>Zn(2+)</name>
        <dbReference type="ChEBI" id="CHEBI:29105"/>
    </cofactor>
</comment>
<comment type="caution">
    <text evidence="8">The sequence shown here is derived from an EMBL/GenBank/DDBJ whole genome shotgun (WGS) entry which is preliminary data.</text>
</comment>
<evidence type="ECO:0000256" key="3">
    <source>
        <dbReference type="ARBA" id="ARBA00022723"/>
    </source>
</evidence>
<evidence type="ECO:0000259" key="6">
    <source>
        <dbReference type="Pfam" id="PF00107"/>
    </source>
</evidence>
<dbReference type="AlphaFoldDB" id="A0A9D2IW24"/>
<proteinExistence type="inferred from homology"/>
<dbReference type="Proteomes" id="UP000824044">
    <property type="component" value="Unassembled WGS sequence"/>
</dbReference>
<evidence type="ECO:0000256" key="1">
    <source>
        <dbReference type="ARBA" id="ARBA00001947"/>
    </source>
</evidence>
<comment type="similarity">
    <text evidence="2">Belongs to the zinc-containing alcohol dehydrogenase family.</text>
</comment>
<dbReference type="SUPFAM" id="SSF50129">
    <property type="entry name" value="GroES-like"/>
    <property type="match status" value="1"/>
</dbReference>
<evidence type="ECO:0000256" key="4">
    <source>
        <dbReference type="ARBA" id="ARBA00022833"/>
    </source>
</evidence>
<dbReference type="Gene3D" id="3.90.180.10">
    <property type="entry name" value="Medium-chain alcohol dehydrogenases, catalytic domain"/>
    <property type="match status" value="1"/>
</dbReference>
<evidence type="ECO:0000256" key="5">
    <source>
        <dbReference type="ARBA" id="ARBA00023002"/>
    </source>
</evidence>
<dbReference type="EMBL" id="DXBS01000133">
    <property type="protein sequence ID" value="HIZ25244.1"/>
    <property type="molecule type" value="Genomic_DNA"/>
</dbReference>
<keyword evidence="5" id="KW-0560">Oxidoreductase</keyword>
<reference evidence="8" key="1">
    <citation type="journal article" date="2021" name="PeerJ">
        <title>Extensive microbial diversity within the chicken gut microbiome revealed by metagenomics and culture.</title>
        <authorList>
            <person name="Gilroy R."/>
            <person name="Ravi A."/>
            <person name="Getino M."/>
            <person name="Pursley I."/>
            <person name="Horton D.L."/>
            <person name="Alikhan N.F."/>
            <person name="Baker D."/>
            <person name="Gharbi K."/>
            <person name="Hall N."/>
            <person name="Watson M."/>
            <person name="Adriaenssens E.M."/>
            <person name="Foster-Nyarko E."/>
            <person name="Jarju S."/>
            <person name="Secka A."/>
            <person name="Antonio M."/>
            <person name="Oren A."/>
            <person name="Chaudhuri R.R."/>
            <person name="La Ragione R."/>
            <person name="Hildebrand F."/>
            <person name="Pallen M.J."/>
        </authorList>
    </citation>
    <scope>NUCLEOTIDE SEQUENCE</scope>
    <source>
        <strain evidence="8">CHK33-5263</strain>
    </source>
</reference>
<evidence type="ECO:0000313" key="8">
    <source>
        <dbReference type="EMBL" id="HIZ25244.1"/>
    </source>
</evidence>
<dbReference type="GO" id="GO:0016491">
    <property type="term" value="F:oxidoreductase activity"/>
    <property type="evidence" value="ECO:0007669"/>
    <property type="project" value="UniProtKB-KW"/>
</dbReference>
<dbReference type="Pfam" id="PF00107">
    <property type="entry name" value="ADH_zinc_N"/>
    <property type="match status" value="1"/>
</dbReference>
<dbReference type="GO" id="GO:0046872">
    <property type="term" value="F:metal ion binding"/>
    <property type="evidence" value="ECO:0007669"/>
    <property type="project" value="UniProtKB-KW"/>
</dbReference>
<evidence type="ECO:0000256" key="2">
    <source>
        <dbReference type="ARBA" id="ARBA00008072"/>
    </source>
</evidence>
<protein>
    <submittedName>
        <fullName evidence="8">Zinc-binding dehydrogenase</fullName>
    </submittedName>
</protein>
<dbReference type="SUPFAM" id="SSF51735">
    <property type="entry name" value="NAD(P)-binding Rossmann-fold domains"/>
    <property type="match status" value="1"/>
</dbReference>
<reference evidence="8" key="2">
    <citation type="submission" date="2021-04" db="EMBL/GenBank/DDBJ databases">
        <authorList>
            <person name="Gilroy R."/>
        </authorList>
    </citation>
    <scope>NUCLEOTIDE SEQUENCE</scope>
    <source>
        <strain evidence="8">CHK33-5263</strain>
    </source>
</reference>
<name>A0A9D2IW24_9FIRM</name>
<dbReference type="PANTHER" id="PTHR43350:SF17">
    <property type="entry name" value="NAD-DEPENDENT ALCOHOL DEHYDROGENASE"/>
    <property type="match status" value="1"/>
</dbReference>
<feature type="domain" description="Alcohol dehydrogenase-like C-terminal" evidence="6">
    <location>
        <begin position="167"/>
        <end position="287"/>
    </location>
</feature>
<dbReference type="Gene3D" id="3.40.50.720">
    <property type="entry name" value="NAD(P)-binding Rossmann-like Domain"/>
    <property type="match status" value="1"/>
</dbReference>